<accession>A0A8J3SRA2</accession>
<reference evidence="1 2" key="1">
    <citation type="submission" date="2021-01" db="EMBL/GenBank/DDBJ databases">
        <title>Whole genome shotgun sequence of Planobispora siamensis NBRC 107568.</title>
        <authorList>
            <person name="Komaki H."/>
            <person name="Tamura T."/>
        </authorList>
    </citation>
    <scope>NUCLEOTIDE SEQUENCE [LARGE SCALE GENOMIC DNA]</scope>
    <source>
        <strain evidence="1 2">NBRC 107568</strain>
    </source>
</reference>
<name>A0A8J3SRA2_9ACTN</name>
<gene>
    <name evidence="1" type="ORF">Psi01_48730</name>
</gene>
<dbReference type="AlphaFoldDB" id="A0A8J3SRA2"/>
<keyword evidence="2" id="KW-1185">Reference proteome</keyword>
<protein>
    <submittedName>
        <fullName evidence="1">Uncharacterized protein</fullName>
    </submittedName>
</protein>
<proteinExistence type="predicted"/>
<organism evidence="1 2">
    <name type="scientific">Planobispora siamensis</name>
    <dbReference type="NCBI Taxonomy" id="936338"/>
    <lineage>
        <taxon>Bacteria</taxon>
        <taxon>Bacillati</taxon>
        <taxon>Actinomycetota</taxon>
        <taxon>Actinomycetes</taxon>
        <taxon>Streptosporangiales</taxon>
        <taxon>Streptosporangiaceae</taxon>
        <taxon>Planobispora</taxon>
    </lineage>
</organism>
<dbReference type="SUPFAM" id="SSF55729">
    <property type="entry name" value="Acyl-CoA N-acyltransferases (Nat)"/>
    <property type="match status" value="1"/>
</dbReference>
<dbReference type="InterPro" id="IPR016181">
    <property type="entry name" value="Acyl_CoA_acyltransferase"/>
</dbReference>
<sequence>MKDVAVRQATMADIDGLVASGSALFIEDGAARDRLRNPGWPREHALEYEKGNLADPNVLAPWRGRKVGAQLVERFRTWAEDRGAVQLRVTA</sequence>
<evidence type="ECO:0000313" key="1">
    <source>
        <dbReference type="EMBL" id="GIH94243.1"/>
    </source>
</evidence>
<comment type="caution">
    <text evidence="1">The sequence shown here is derived from an EMBL/GenBank/DDBJ whole genome shotgun (WGS) entry which is preliminary data.</text>
</comment>
<dbReference type="Proteomes" id="UP000619788">
    <property type="component" value="Unassembled WGS sequence"/>
</dbReference>
<dbReference type="EMBL" id="BOOJ01000040">
    <property type="protein sequence ID" value="GIH94243.1"/>
    <property type="molecule type" value="Genomic_DNA"/>
</dbReference>
<evidence type="ECO:0000313" key="2">
    <source>
        <dbReference type="Proteomes" id="UP000619788"/>
    </source>
</evidence>